<keyword evidence="1" id="KW-0472">Membrane</keyword>
<evidence type="ECO:0000256" key="1">
    <source>
        <dbReference type="SAM" id="Phobius"/>
    </source>
</evidence>
<protein>
    <submittedName>
        <fullName evidence="2">Carboxypeptidase-like regulatory domain-containing protein</fullName>
    </submittedName>
</protein>
<evidence type="ECO:0000313" key="2">
    <source>
        <dbReference type="EMBL" id="MDT0467187.1"/>
    </source>
</evidence>
<proteinExistence type="predicted"/>
<dbReference type="EMBL" id="JAVREY010000049">
    <property type="protein sequence ID" value="MDT0467187.1"/>
    <property type="molecule type" value="Genomic_DNA"/>
</dbReference>
<keyword evidence="3" id="KW-1185">Reference proteome</keyword>
<sequence length="431" mass="44387">MRPSPRLWLQPVTVSLVIALAFVGLYLGFGRSPVPHRIPLAVVGQGLADRVEPALGNAIQVRQVADGADGDRLLRNADVSGVLLSQGGDLHLDVAGASGLTTVTALEHGISGFSAGAQKPLKVRDLVPLSRFDSRGMAGFYVSFGVSVASLALAQNLFAASASLRARWRFLTTLGFNIVVGTAAGILAGPVFGAIPAPLLPTTVILTLLSSAAAFTQLALRSWVGPIGIPLGTLLFVTVGNSTSGGVIGEDLLPAPARAVSPLLPPGATVRALRDAGYFDGSHLGGPLLTLCCWTVLAGALAGLHARFRRPPRHGAIAGRVSLLGAIGSATGVTAVITDSDGQVIGHTAIEADGRFRVDRLPAGDVTVTVVCPGCTPHAFSTHVSPDRTTTVEFVVRHESVDFRQQGLPAAFVEPDATPSWAAVYSGQPGT</sequence>
<dbReference type="Proteomes" id="UP001183809">
    <property type="component" value="Unassembled WGS sequence"/>
</dbReference>
<keyword evidence="1" id="KW-0812">Transmembrane</keyword>
<dbReference type="Gene3D" id="2.60.40.1120">
    <property type="entry name" value="Carboxypeptidase-like, regulatory domain"/>
    <property type="match status" value="1"/>
</dbReference>
<reference evidence="3" key="1">
    <citation type="submission" date="2023-07" db="EMBL/GenBank/DDBJ databases">
        <title>30 novel species of actinomycetes from the DSMZ collection.</title>
        <authorList>
            <person name="Nouioui I."/>
        </authorList>
    </citation>
    <scope>NUCLEOTIDE SEQUENCE [LARGE SCALE GENOMIC DNA]</scope>
    <source>
        <strain evidence="3">DSM 41699</strain>
    </source>
</reference>
<feature type="transmembrane region" description="Helical" evidence="1">
    <location>
        <begin position="284"/>
        <end position="304"/>
    </location>
</feature>
<feature type="transmembrane region" description="Helical" evidence="1">
    <location>
        <begin position="199"/>
        <end position="220"/>
    </location>
</feature>
<feature type="transmembrane region" description="Helical" evidence="1">
    <location>
        <begin position="170"/>
        <end position="193"/>
    </location>
</feature>
<feature type="transmembrane region" description="Helical" evidence="1">
    <location>
        <begin position="227"/>
        <end position="248"/>
    </location>
</feature>
<evidence type="ECO:0000313" key="3">
    <source>
        <dbReference type="Proteomes" id="UP001183809"/>
    </source>
</evidence>
<accession>A0ABU2U2A7</accession>
<dbReference type="InterPro" id="IPR013784">
    <property type="entry name" value="Carb-bd-like_fold"/>
</dbReference>
<comment type="caution">
    <text evidence="2">The sequence shown here is derived from an EMBL/GenBank/DDBJ whole genome shotgun (WGS) entry which is preliminary data.</text>
</comment>
<feature type="transmembrane region" description="Helical" evidence="1">
    <location>
        <begin position="7"/>
        <end position="29"/>
    </location>
</feature>
<dbReference type="SUPFAM" id="SSF49452">
    <property type="entry name" value="Starch-binding domain-like"/>
    <property type="match status" value="1"/>
</dbReference>
<keyword evidence="1" id="KW-1133">Transmembrane helix</keyword>
<name>A0ABU2U2A7_9ACTN</name>
<feature type="transmembrane region" description="Helical" evidence="1">
    <location>
        <begin position="138"/>
        <end position="158"/>
    </location>
</feature>
<organism evidence="2 3">
    <name type="scientific">Streptomyces gibsoniae</name>
    <dbReference type="NCBI Taxonomy" id="3075529"/>
    <lineage>
        <taxon>Bacteria</taxon>
        <taxon>Bacillati</taxon>
        <taxon>Actinomycetota</taxon>
        <taxon>Actinomycetes</taxon>
        <taxon>Kitasatosporales</taxon>
        <taxon>Streptomycetaceae</taxon>
        <taxon>Streptomyces</taxon>
    </lineage>
</organism>
<dbReference type="Pfam" id="PF13620">
    <property type="entry name" value="CarboxypepD_reg"/>
    <property type="match status" value="1"/>
</dbReference>
<gene>
    <name evidence="2" type="ORF">RM764_29995</name>
</gene>